<keyword evidence="5" id="KW-1185">Reference proteome</keyword>
<dbReference type="EMBL" id="JACHWY010000001">
    <property type="protein sequence ID" value="MBB3046123.1"/>
    <property type="molecule type" value="Genomic_DNA"/>
</dbReference>
<accession>A0A7W4W2T7</accession>
<name>A0A7W4W2T7_9GAMM</name>
<dbReference type="SUPFAM" id="SSF55103">
    <property type="entry name" value="FAD-linked oxidases, C-terminal domain"/>
    <property type="match status" value="1"/>
</dbReference>
<dbReference type="GO" id="GO:0016899">
    <property type="term" value="F:oxidoreductase activity, acting on the CH-OH group of donors, oxygen as acceptor"/>
    <property type="evidence" value="ECO:0007669"/>
    <property type="project" value="InterPro"/>
</dbReference>
<organism evidence="4 5">
    <name type="scientific">Litorivivens lipolytica</name>
    <dbReference type="NCBI Taxonomy" id="1524264"/>
    <lineage>
        <taxon>Bacteria</taxon>
        <taxon>Pseudomonadati</taxon>
        <taxon>Pseudomonadota</taxon>
        <taxon>Gammaproteobacteria</taxon>
        <taxon>Litorivivens</taxon>
    </lineage>
</organism>
<dbReference type="Proteomes" id="UP000537130">
    <property type="component" value="Unassembled WGS sequence"/>
</dbReference>
<dbReference type="PROSITE" id="PS51318">
    <property type="entry name" value="TAT"/>
    <property type="match status" value="1"/>
</dbReference>
<sequence>MSSEKSSQAQPELSRRRFLKNSAVFSTAAWIPAFRVGVAEAGECVPPPNLPAHLDVFRQGFENWSKGIVIDSLWTCAPRSAQDCVDLVNWAAAQGWQVRPRGAMHNWSPIHVTPDMSCDTPVILLSTTDYLANIAMDYGRSVPAVRAQAGVYMEDLLGFVEAHNLGMTAVPAPGDVTVGGVLAVDAHGTAVPAIGEVREHGHSYGSLSNLVLEVTVVAWDKHANAYTLQTINRSDREAAAVMTSLGRTLIVEAVLQLGENQKLRCQSFMDIHIDELLGPPETNGRTVAHYLDQAGRMEVIWFPFTDKPWLKVWSVAPTKPLMSREVTEPYNYPFSDNMPDEIEEMARSLTQGNKESTPLFGQMMYNVSKAGLATSQSADIWGDSKNVLLYIKPTTLRIEASGYAVLTRRDNVQRVIYDFTEKFKDMIAAYESMGEYPINMPVEIRVTGLDQPDEIEADRAEAPTLSAVRPVESHPEWDVAVWFDCLSFVGTEMSEAFNAEMEHWLHSHFDGEDALVRPEWSKGWAYRPEAAWTDANYIASTVPGSHTVGRPQNAGWNSAVKQLDKLDPQRVFSNDFLDQLLQRR</sequence>
<dbReference type="InterPro" id="IPR016167">
    <property type="entry name" value="FAD-bd_PCMH_sub1"/>
</dbReference>
<dbReference type="InterPro" id="IPR016164">
    <property type="entry name" value="FAD-linked_Oxase-like_C"/>
</dbReference>
<dbReference type="SUPFAM" id="SSF56176">
    <property type="entry name" value="FAD-binding/transporter-associated domain-like"/>
    <property type="match status" value="1"/>
</dbReference>
<dbReference type="InterPro" id="IPR036318">
    <property type="entry name" value="FAD-bd_PCMH-like_sf"/>
</dbReference>
<dbReference type="Pfam" id="PF01565">
    <property type="entry name" value="FAD_binding_4"/>
    <property type="match status" value="1"/>
</dbReference>
<proteinExistence type="predicted"/>
<dbReference type="RefSeq" id="WP_183408827.1">
    <property type="nucleotide sequence ID" value="NZ_JACHWY010000001.1"/>
</dbReference>
<gene>
    <name evidence="4" type="ORF">FHR99_000359</name>
</gene>
<dbReference type="InterPro" id="IPR006094">
    <property type="entry name" value="Oxid_FAD_bind_N"/>
</dbReference>
<dbReference type="InterPro" id="IPR016170">
    <property type="entry name" value="Cytok_DH_C_sf"/>
</dbReference>
<dbReference type="PANTHER" id="PTHR43762:SF7">
    <property type="entry name" value="FAD-BINDING PCMH-TYPE DOMAIN-CONTAINING PROTEIN"/>
    <property type="match status" value="1"/>
</dbReference>
<evidence type="ECO:0000259" key="3">
    <source>
        <dbReference type="PROSITE" id="PS51387"/>
    </source>
</evidence>
<dbReference type="Gene3D" id="3.40.462.10">
    <property type="entry name" value="FAD-linked oxidases, C-terminal domain"/>
    <property type="match status" value="1"/>
</dbReference>
<reference evidence="4 5" key="1">
    <citation type="submission" date="2020-08" db="EMBL/GenBank/DDBJ databases">
        <title>Genomic Encyclopedia of Type Strains, Phase III (KMG-III): the genomes of soil and plant-associated and newly described type strains.</title>
        <authorList>
            <person name="Whitman W."/>
        </authorList>
    </citation>
    <scope>NUCLEOTIDE SEQUENCE [LARGE SCALE GENOMIC DNA]</scope>
    <source>
        <strain evidence="4 5">CECT 8654</strain>
    </source>
</reference>
<keyword evidence="1" id="KW-0285">Flavoprotein</keyword>
<dbReference type="InterPro" id="IPR010031">
    <property type="entry name" value="FAD_lactone_oxidase-like"/>
</dbReference>
<comment type="caution">
    <text evidence="4">The sequence shown here is derived from an EMBL/GenBank/DDBJ whole genome shotgun (WGS) entry which is preliminary data.</text>
</comment>
<dbReference type="InterPro" id="IPR015213">
    <property type="entry name" value="Cholesterol_OX_subst-bd"/>
</dbReference>
<dbReference type="InterPro" id="IPR016166">
    <property type="entry name" value="FAD-bd_PCMH"/>
</dbReference>
<dbReference type="GO" id="GO:0071949">
    <property type="term" value="F:FAD binding"/>
    <property type="evidence" value="ECO:0007669"/>
    <property type="project" value="InterPro"/>
</dbReference>
<dbReference type="Gene3D" id="3.30.465.10">
    <property type="match status" value="1"/>
</dbReference>
<keyword evidence="2" id="KW-0274">FAD</keyword>
<dbReference type="Pfam" id="PF09129">
    <property type="entry name" value="Chol_subst-bind"/>
    <property type="match status" value="1"/>
</dbReference>
<dbReference type="Gene3D" id="1.10.45.10">
    <property type="entry name" value="Vanillyl-alcohol Oxidase, Chain A, domain 4"/>
    <property type="match status" value="1"/>
</dbReference>
<evidence type="ECO:0000313" key="5">
    <source>
        <dbReference type="Proteomes" id="UP000537130"/>
    </source>
</evidence>
<dbReference type="InterPro" id="IPR016169">
    <property type="entry name" value="FAD-bd_PCMH_sub2"/>
</dbReference>
<dbReference type="PANTHER" id="PTHR43762">
    <property type="entry name" value="L-GULONOLACTONE OXIDASE"/>
    <property type="match status" value="1"/>
</dbReference>
<dbReference type="InterPro" id="IPR006311">
    <property type="entry name" value="TAT_signal"/>
</dbReference>
<dbReference type="AlphaFoldDB" id="A0A7W4W2T7"/>
<evidence type="ECO:0000256" key="2">
    <source>
        <dbReference type="ARBA" id="ARBA00022827"/>
    </source>
</evidence>
<dbReference type="PROSITE" id="PS51387">
    <property type="entry name" value="FAD_PCMH"/>
    <property type="match status" value="1"/>
</dbReference>
<evidence type="ECO:0000256" key="1">
    <source>
        <dbReference type="ARBA" id="ARBA00022630"/>
    </source>
</evidence>
<feature type="domain" description="FAD-binding PCMH-type" evidence="3">
    <location>
        <begin position="67"/>
        <end position="260"/>
    </location>
</feature>
<dbReference type="InterPro" id="IPR016171">
    <property type="entry name" value="Vanillyl_alc_oxidase_C-sub2"/>
</dbReference>
<protein>
    <submittedName>
        <fullName evidence="4">FAD/FMN-containing dehydrogenase</fullName>
    </submittedName>
</protein>
<evidence type="ECO:0000313" key="4">
    <source>
        <dbReference type="EMBL" id="MBB3046123.1"/>
    </source>
</evidence>
<dbReference type="Gene3D" id="3.30.43.10">
    <property type="entry name" value="Uridine Diphospho-n-acetylenolpyruvylglucosamine Reductase, domain 2"/>
    <property type="match status" value="1"/>
</dbReference>